<evidence type="ECO:0000259" key="2">
    <source>
        <dbReference type="Pfam" id="PF00248"/>
    </source>
</evidence>
<accession>A0A927MA14</accession>
<dbReference type="RefSeq" id="WP_192768809.1">
    <property type="nucleotide sequence ID" value="NZ_JADBEB010000001.1"/>
</dbReference>
<proteinExistence type="predicted"/>
<dbReference type="Proteomes" id="UP000649753">
    <property type="component" value="Unassembled WGS sequence"/>
</dbReference>
<name>A0A927MA14_9ACTN</name>
<dbReference type="InterPro" id="IPR020471">
    <property type="entry name" value="AKR"/>
</dbReference>
<dbReference type="GO" id="GO:0016491">
    <property type="term" value="F:oxidoreductase activity"/>
    <property type="evidence" value="ECO:0007669"/>
    <property type="project" value="UniProtKB-KW"/>
</dbReference>
<dbReference type="InterPro" id="IPR050523">
    <property type="entry name" value="AKR_Detox_Biosynth"/>
</dbReference>
<reference evidence="3" key="1">
    <citation type="submission" date="2020-10" db="EMBL/GenBank/DDBJ databases">
        <title>Sequencing the genomes of 1000 actinobacteria strains.</title>
        <authorList>
            <person name="Klenk H.-P."/>
        </authorList>
    </citation>
    <scope>NUCLEOTIDE SEQUENCE</scope>
    <source>
        <strain evidence="3">DSM 46832</strain>
    </source>
</reference>
<sequence length="330" mass="36091">MRYRTLGPTGLRVSELFLGATSFTARWGPGDPDEYQRMLGTYADVGGNVIDTALAYEESEEVVGALLTGQRDRFVLSTKYTAARDPADPNAAGNHRKNLRLSLETSLRRLRTDHIDLYWVQVWDRHTPVEETMRALDDAVRAGKILYTGFSNAPAWLVARANTLSEWRGWTPFAGIQVPYNLLDRDIERELLPMAHALGLSVAAWRPIAQGALAGLATRPLSPREQTVVSTVQAVAVELNATPAQVAIAWILARSRAIHPIIAATSADQLAESLGSTEVRLPEEAVTRLTAATDFTAGYPADFIAVGEHDPWLYGDTAPLVDPPRAAWPA</sequence>
<feature type="domain" description="NADP-dependent oxidoreductase" evidence="2">
    <location>
        <begin position="16"/>
        <end position="292"/>
    </location>
</feature>
<protein>
    <submittedName>
        <fullName evidence="3">Aryl-alcohol dehydrogenase-like predicted oxidoreductase</fullName>
    </submittedName>
</protein>
<dbReference type="AlphaFoldDB" id="A0A927MA14"/>
<evidence type="ECO:0000313" key="4">
    <source>
        <dbReference type="Proteomes" id="UP000649753"/>
    </source>
</evidence>
<dbReference type="CDD" id="cd19080">
    <property type="entry name" value="AKR_AKR9A_9B"/>
    <property type="match status" value="1"/>
</dbReference>
<organism evidence="3 4">
    <name type="scientific">Plantactinospora soyae</name>
    <dbReference type="NCBI Taxonomy" id="1544732"/>
    <lineage>
        <taxon>Bacteria</taxon>
        <taxon>Bacillati</taxon>
        <taxon>Actinomycetota</taxon>
        <taxon>Actinomycetes</taxon>
        <taxon>Micromonosporales</taxon>
        <taxon>Micromonosporaceae</taxon>
        <taxon>Plantactinospora</taxon>
    </lineage>
</organism>
<evidence type="ECO:0000313" key="3">
    <source>
        <dbReference type="EMBL" id="MBE1489321.1"/>
    </source>
</evidence>
<dbReference type="PRINTS" id="PR00069">
    <property type="entry name" value="ALDKETRDTASE"/>
</dbReference>
<dbReference type="InterPro" id="IPR036812">
    <property type="entry name" value="NAD(P)_OxRdtase_dom_sf"/>
</dbReference>
<dbReference type="EMBL" id="JADBEB010000001">
    <property type="protein sequence ID" value="MBE1489321.1"/>
    <property type="molecule type" value="Genomic_DNA"/>
</dbReference>
<dbReference type="Pfam" id="PF00248">
    <property type="entry name" value="Aldo_ket_red"/>
    <property type="match status" value="1"/>
</dbReference>
<keyword evidence="4" id="KW-1185">Reference proteome</keyword>
<gene>
    <name evidence="3" type="ORF">H4W31_004959</name>
</gene>
<dbReference type="Gene3D" id="3.20.20.100">
    <property type="entry name" value="NADP-dependent oxidoreductase domain"/>
    <property type="match status" value="1"/>
</dbReference>
<keyword evidence="1" id="KW-0560">Oxidoreductase</keyword>
<evidence type="ECO:0000256" key="1">
    <source>
        <dbReference type="ARBA" id="ARBA00023002"/>
    </source>
</evidence>
<dbReference type="InterPro" id="IPR023210">
    <property type="entry name" value="NADP_OxRdtase_dom"/>
</dbReference>
<dbReference type="PANTHER" id="PTHR43364:SF4">
    <property type="entry name" value="NAD(P)-LINKED OXIDOREDUCTASE SUPERFAMILY PROTEIN"/>
    <property type="match status" value="1"/>
</dbReference>
<dbReference type="GO" id="GO:0005829">
    <property type="term" value="C:cytosol"/>
    <property type="evidence" value="ECO:0007669"/>
    <property type="project" value="TreeGrafter"/>
</dbReference>
<dbReference type="PANTHER" id="PTHR43364">
    <property type="entry name" value="NADH-SPECIFIC METHYLGLYOXAL REDUCTASE-RELATED"/>
    <property type="match status" value="1"/>
</dbReference>
<comment type="caution">
    <text evidence="3">The sequence shown here is derived from an EMBL/GenBank/DDBJ whole genome shotgun (WGS) entry which is preliminary data.</text>
</comment>
<dbReference type="SUPFAM" id="SSF51430">
    <property type="entry name" value="NAD(P)-linked oxidoreductase"/>
    <property type="match status" value="1"/>
</dbReference>